<dbReference type="FunFam" id="1.25.40.10:FF:000202">
    <property type="entry name" value="Unplaced genomic scaffold supercont1.7, whole genome shotgun sequence"/>
    <property type="match status" value="1"/>
</dbReference>
<dbReference type="PANTHER" id="PTHR15696">
    <property type="entry name" value="SMG-7 SUPPRESSOR WITH MORPHOLOGICAL EFFECT ON GENITALIA PROTEIN 7"/>
    <property type="match status" value="1"/>
</dbReference>
<protein>
    <recommendedName>
        <fullName evidence="2">DNA/RNA-binding domain-containing protein</fullName>
    </recommendedName>
</protein>
<dbReference type="InterPro" id="IPR011990">
    <property type="entry name" value="TPR-like_helical_dom_sf"/>
</dbReference>
<comment type="caution">
    <text evidence="3">The sequence shown here is derived from an EMBL/GenBank/DDBJ whole genome shotgun (WGS) entry which is preliminary data.</text>
</comment>
<feature type="region of interest" description="Disordered" evidence="1">
    <location>
        <begin position="121"/>
        <end position="234"/>
    </location>
</feature>
<accession>A0A8K0NFC4</accession>
<feature type="region of interest" description="Disordered" evidence="1">
    <location>
        <begin position="561"/>
        <end position="587"/>
    </location>
</feature>
<feature type="domain" description="DNA/RNA-binding" evidence="2">
    <location>
        <begin position="415"/>
        <end position="507"/>
    </location>
</feature>
<dbReference type="GO" id="GO:0042162">
    <property type="term" value="F:telomeric DNA binding"/>
    <property type="evidence" value="ECO:0007669"/>
    <property type="project" value="TreeGrafter"/>
</dbReference>
<organism evidence="3 4">
    <name type="scientific">Claviceps africana</name>
    <dbReference type="NCBI Taxonomy" id="83212"/>
    <lineage>
        <taxon>Eukaryota</taxon>
        <taxon>Fungi</taxon>
        <taxon>Dikarya</taxon>
        <taxon>Ascomycota</taxon>
        <taxon>Pezizomycotina</taxon>
        <taxon>Sordariomycetes</taxon>
        <taxon>Hypocreomycetidae</taxon>
        <taxon>Hypocreales</taxon>
        <taxon>Clavicipitaceae</taxon>
        <taxon>Claviceps</taxon>
    </lineage>
</organism>
<evidence type="ECO:0000259" key="2">
    <source>
        <dbReference type="Pfam" id="PF10373"/>
    </source>
</evidence>
<reference evidence="3" key="1">
    <citation type="journal article" date="2020" name="bioRxiv">
        <title>Whole genome comparisons of ergot fungi reveals the divergence and evolution of species within the genus Claviceps are the result of varying mechanisms driving genome evolution and host range expansion.</title>
        <authorList>
            <person name="Wyka S.A."/>
            <person name="Mondo S.J."/>
            <person name="Liu M."/>
            <person name="Dettman J."/>
            <person name="Nalam V."/>
            <person name="Broders K.D."/>
        </authorList>
    </citation>
    <scope>NUCLEOTIDE SEQUENCE</scope>
    <source>
        <strain evidence="3">CCC 489</strain>
    </source>
</reference>
<name>A0A8K0NFC4_9HYPO</name>
<evidence type="ECO:0000313" key="4">
    <source>
        <dbReference type="Proteomes" id="UP000811619"/>
    </source>
</evidence>
<gene>
    <name evidence="3" type="ORF">E4U42_005777</name>
</gene>
<dbReference type="GO" id="GO:0005697">
    <property type="term" value="C:telomerase holoenzyme complex"/>
    <property type="evidence" value="ECO:0007669"/>
    <property type="project" value="TreeGrafter"/>
</dbReference>
<dbReference type="EMBL" id="SRPY01000553">
    <property type="protein sequence ID" value="KAG5921653.1"/>
    <property type="molecule type" value="Genomic_DNA"/>
</dbReference>
<feature type="compositionally biased region" description="Basic residues" evidence="1">
    <location>
        <begin position="216"/>
        <end position="231"/>
    </location>
</feature>
<dbReference type="SUPFAM" id="SSF48452">
    <property type="entry name" value="TPR-like"/>
    <property type="match status" value="1"/>
</dbReference>
<dbReference type="GO" id="GO:0070034">
    <property type="term" value="F:telomerase RNA binding"/>
    <property type="evidence" value="ECO:0007669"/>
    <property type="project" value="TreeGrafter"/>
</dbReference>
<feature type="region of interest" description="Disordered" evidence="1">
    <location>
        <begin position="71"/>
        <end position="91"/>
    </location>
</feature>
<dbReference type="OrthoDB" id="2017974at2759"/>
<evidence type="ECO:0000256" key="1">
    <source>
        <dbReference type="SAM" id="MobiDB-lite"/>
    </source>
</evidence>
<dbReference type="Pfam" id="PF10373">
    <property type="entry name" value="EST1_DNA_bind"/>
    <property type="match status" value="1"/>
</dbReference>
<dbReference type="AlphaFoldDB" id="A0A8K0NFC4"/>
<dbReference type="Proteomes" id="UP000811619">
    <property type="component" value="Unassembled WGS sequence"/>
</dbReference>
<sequence length="759" mass="86036">MDKFTKRWVQHLRNTSRQATPPRNPRCPLCDAAFEPNLDAFKAHVRSNSLKHATFTGDTDVEEAFKTIVLQEKDGNEAPSSTVKPSPDTQIGCVAAGKRPVSGNVEQGDPAGDELDRLKLASDGTLSSRRGSKRRCSPPASFTQQHGSPPLTPSRGKAQQRNSIDDFDRGLRQRNQTARQLWVPDDDRREILPPATRTNQTRQGAGAGPGASSSTAHRRPPRQRKRWRHHHLSNETSWSPMRLQMPHQPNTRSITSDQLLSEVKGIYAGLILLEAKCIEYDTTLRTVDLNDNQYHAMISLHQSLLHEHHDFYLSSHHPSACDALQEIAVSYAMPARMWRHGIHSFLELLRLKLPGSLEYLLLFIYIAYSSMALLMETVPKFRATWIECLGDLGRYRMAIDDNGQGSRELWTGVAKYWYIQASDDAPTVGRLYHHLAILARGNMLQQLFLYSKSLCVQVPFESAKDSITTLFKPLMDPKSSANQQSDPVYAAFVRVHGILFLDEAMDQIGSSMSQFVDSLDDRIGTERRDWIESGYYVGISLGCLILGFGDKSSLLMQALSSPSADDAGENEERRSDDTDSDTDSGTDDVAPCELIFDTAISFAAAAYKVVLRRQTDENTLACVHTILAFFFFMSKRPAALKLLDDRFPWHFVAVYLNHMLETSEFPPRIDTMAFPGPEKQEAPRPLPEDYAMHGLIYTEDYFPANWFDNDKIEEDEKYIERPSTMLYRRERVLWIGRMIARQERWLVWDDEEETFGVPG</sequence>
<dbReference type="InterPro" id="IPR045153">
    <property type="entry name" value="Est1/Ebs1-like"/>
</dbReference>
<dbReference type="GO" id="GO:0000184">
    <property type="term" value="P:nuclear-transcribed mRNA catabolic process, nonsense-mediated decay"/>
    <property type="evidence" value="ECO:0007669"/>
    <property type="project" value="TreeGrafter"/>
</dbReference>
<dbReference type="Gene3D" id="1.25.40.10">
    <property type="entry name" value="Tetratricopeptide repeat domain"/>
    <property type="match status" value="1"/>
</dbReference>
<dbReference type="PANTHER" id="PTHR15696:SF0">
    <property type="entry name" value="TELOMERASE-BINDING PROTEIN EST1A"/>
    <property type="match status" value="1"/>
</dbReference>
<evidence type="ECO:0000313" key="3">
    <source>
        <dbReference type="EMBL" id="KAG5921653.1"/>
    </source>
</evidence>
<keyword evidence="4" id="KW-1185">Reference proteome</keyword>
<proteinExistence type="predicted"/>
<feature type="compositionally biased region" description="Polar residues" evidence="1">
    <location>
        <begin position="78"/>
        <end position="89"/>
    </location>
</feature>
<dbReference type="InterPro" id="IPR018834">
    <property type="entry name" value="DNA/RNA-bd_Est1-type"/>
</dbReference>